<dbReference type="InterPro" id="IPR001461">
    <property type="entry name" value="Aspartic_peptidase_A1"/>
</dbReference>
<dbReference type="GO" id="GO:0006508">
    <property type="term" value="P:proteolysis"/>
    <property type="evidence" value="ECO:0007669"/>
    <property type="project" value="UniProtKB-KW"/>
</dbReference>
<dbReference type="OMA" id="QRLHNYM"/>
<feature type="active site" evidence="2">
    <location>
        <position position="61"/>
    </location>
</feature>
<accession>A0A8D2IPY7</accession>
<dbReference type="AlphaFoldDB" id="A0A8D2IPY7"/>
<comment type="similarity">
    <text evidence="1 4">Belongs to the peptidase A1 family.</text>
</comment>
<feature type="active site" evidence="2">
    <location>
        <position position="248"/>
    </location>
</feature>
<dbReference type="GO" id="GO:0005615">
    <property type="term" value="C:extracellular space"/>
    <property type="evidence" value="ECO:0007669"/>
    <property type="project" value="TreeGrafter"/>
</dbReference>
<feature type="domain" description="Peptidase A1" evidence="6">
    <location>
        <begin position="43"/>
        <end position="353"/>
    </location>
</feature>
<feature type="region of interest" description="Disordered" evidence="5">
    <location>
        <begin position="364"/>
        <end position="392"/>
    </location>
</feature>
<evidence type="ECO:0000256" key="4">
    <source>
        <dbReference type="RuleBase" id="RU000454"/>
    </source>
</evidence>
<keyword evidence="4" id="KW-0378">Hydrolase</keyword>
<organism evidence="7 8">
    <name type="scientific">Varanus komodoensis</name>
    <name type="common">Komodo dragon</name>
    <dbReference type="NCBI Taxonomy" id="61221"/>
    <lineage>
        <taxon>Eukaryota</taxon>
        <taxon>Metazoa</taxon>
        <taxon>Chordata</taxon>
        <taxon>Craniata</taxon>
        <taxon>Vertebrata</taxon>
        <taxon>Euteleostomi</taxon>
        <taxon>Lepidosauria</taxon>
        <taxon>Squamata</taxon>
        <taxon>Bifurcata</taxon>
        <taxon>Unidentata</taxon>
        <taxon>Episquamata</taxon>
        <taxon>Toxicofera</taxon>
        <taxon>Anguimorpha</taxon>
        <taxon>Paleoanguimorpha</taxon>
        <taxon>Varanoidea</taxon>
        <taxon>Varanidae</taxon>
        <taxon>Varanus</taxon>
    </lineage>
</organism>
<dbReference type="InterPro" id="IPR033121">
    <property type="entry name" value="PEPTIDASE_A1"/>
</dbReference>
<proteinExistence type="inferred from homology"/>
<dbReference type="GO" id="GO:0005764">
    <property type="term" value="C:lysosome"/>
    <property type="evidence" value="ECO:0007669"/>
    <property type="project" value="TreeGrafter"/>
</dbReference>
<dbReference type="PROSITE" id="PS51767">
    <property type="entry name" value="PEPTIDASE_A1"/>
    <property type="match status" value="1"/>
</dbReference>
<dbReference type="PROSITE" id="PS00141">
    <property type="entry name" value="ASP_PROTEASE"/>
    <property type="match status" value="2"/>
</dbReference>
<evidence type="ECO:0000256" key="5">
    <source>
        <dbReference type="SAM" id="MobiDB-lite"/>
    </source>
</evidence>
<dbReference type="InterPro" id="IPR021109">
    <property type="entry name" value="Peptidase_aspartic_dom_sf"/>
</dbReference>
<dbReference type="SUPFAM" id="SSF50630">
    <property type="entry name" value="Acid proteases"/>
    <property type="match status" value="1"/>
</dbReference>
<reference evidence="7" key="2">
    <citation type="submission" date="2025-09" db="UniProtKB">
        <authorList>
            <consortium name="Ensembl"/>
        </authorList>
    </citation>
    <scope>IDENTIFICATION</scope>
</reference>
<evidence type="ECO:0000256" key="1">
    <source>
        <dbReference type="ARBA" id="ARBA00007447"/>
    </source>
</evidence>
<evidence type="ECO:0000313" key="7">
    <source>
        <dbReference type="Ensembl" id="ENSVKKP00000001737.1"/>
    </source>
</evidence>
<feature type="compositionally biased region" description="Low complexity" evidence="5">
    <location>
        <begin position="370"/>
        <end position="380"/>
    </location>
</feature>
<dbReference type="GO" id="GO:0004190">
    <property type="term" value="F:aspartic-type endopeptidase activity"/>
    <property type="evidence" value="ECO:0007669"/>
    <property type="project" value="UniProtKB-KW"/>
</dbReference>
<dbReference type="Gene3D" id="2.40.70.10">
    <property type="entry name" value="Acid Proteases"/>
    <property type="match status" value="2"/>
</dbReference>
<sequence>KVSSLWSHRHRHVLTRGRLQRWSQDLSRCPIMPTSDPVQYAQYYGEVCIGTPKQCFNVVFDTGSSNLWVPSSRCCLLHLACWVHSHYRSLFSCTHKTDNSKFAIHYGSGSLKGFLSRDILTVSIGNMTVQNQTFAEATDLPGLVFVAAKFDGIMGLGYPSISVNNITPPFDNMMKQKLLPKNVFSFHLCNTDNITENNGGEVVFGGINHDAYEGQLHYIPGDTCWPWKLLGKDDGPELCKDGCQAIVDTGTSLITGPSDDIRALHEALGADHYLFDCSKLPQLPPVTFHLAGKPYTLSPQQYTLQHFCASVSLCKLHFLDIPKPVGPLWILGDVFLRKYYSVFDRDNDQVGLAVSKQSICGDSGTGTGGPTAAPDTEGTTAIPRTESVTKKC</sequence>
<keyword evidence="8" id="KW-1185">Reference proteome</keyword>
<feature type="disulfide bond" evidence="3">
    <location>
        <begin position="74"/>
        <end position="81"/>
    </location>
</feature>
<dbReference type="FunFam" id="2.40.70.10:FF:000008">
    <property type="entry name" value="Cathepsin D"/>
    <property type="match status" value="1"/>
</dbReference>
<dbReference type="Gene3D" id="2.60.40.1960">
    <property type="match status" value="1"/>
</dbReference>
<dbReference type="Ensembl" id="ENSVKKT00000001795.1">
    <property type="protein sequence ID" value="ENSVKKP00000001737.1"/>
    <property type="gene ID" value="ENSVKKG00000001423.1"/>
</dbReference>
<dbReference type="PANTHER" id="PTHR47966">
    <property type="entry name" value="BETA-SITE APP-CLEAVING ENZYME, ISOFORM A-RELATED"/>
    <property type="match status" value="1"/>
</dbReference>
<dbReference type="FunFam" id="2.40.70.10:FF:000044">
    <property type="entry name" value="Lysosomal aspartic protease"/>
    <property type="match status" value="1"/>
</dbReference>
<dbReference type="InterPro" id="IPR001969">
    <property type="entry name" value="Aspartic_peptidase_AS"/>
</dbReference>
<feature type="disulfide bond" evidence="3">
    <location>
        <begin position="239"/>
        <end position="243"/>
    </location>
</feature>
<evidence type="ECO:0000256" key="2">
    <source>
        <dbReference type="PIRSR" id="PIRSR601461-1"/>
    </source>
</evidence>
<evidence type="ECO:0000259" key="6">
    <source>
        <dbReference type="PROSITE" id="PS51767"/>
    </source>
</evidence>
<evidence type="ECO:0000313" key="8">
    <source>
        <dbReference type="Proteomes" id="UP000694545"/>
    </source>
</evidence>
<dbReference type="Proteomes" id="UP000694545">
    <property type="component" value="Unplaced"/>
</dbReference>
<name>A0A8D2IPY7_VARKO</name>
<dbReference type="PRINTS" id="PR00792">
    <property type="entry name" value="PEPSIN"/>
</dbReference>
<protein>
    <recommendedName>
        <fullName evidence="6">Peptidase A1 domain-containing protein</fullName>
    </recommendedName>
</protein>
<evidence type="ECO:0000256" key="3">
    <source>
        <dbReference type="PIRSR" id="PIRSR601461-2"/>
    </source>
</evidence>
<keyword evidence="3" id="KW-1015">Disulfide bond</keyword>
<keyword evidence="4" id="KW-0064">Aspartyl protease</keyword>
<reference evidence="7" key="1">
    <citation type="submission" date="2025-08" db="UniProtKB">
        <authorList>
            <consortium name="Ensembl"/>
        </authorList>
    </citation>
    <scope>IDENTIFICATION</scope>
</reference>
<dbReference type="Pfam" id="PF00026">
    <property type="entry name" value="Asp"/>
    <property type="match status" value="1"/>
</dbReference>
<keyword evidence="4" id="KW-0645">Protease</keyword>
<dbReference type="PANTHER" id="PTHR47966:SF83">
    <property type="entry name" value="NAPSIN-A"/>
    <property type="match status" value="1"/>
</dbReference>